<evidence type="ECO:0000313" key="2">
    <source>
        <dbReference type="EMBL" id="CAD7258567.1"/>
    </source>
</evidence>
<accession>A0A7R9AQA6</accession>
<protein>
    <submittedName>
        <fullName evidence="2">Uncharacterized protein</fullName>
    </submittedName>
</protein>
<reference evidence="2" key="1">
    <citation type="submission" date="2020-11" db="EMBL/GenBank/DDBJ databases">
        <authorList>
            <person name="Tran Van P."/>
        </authorList>
    </citation>
    <scope>NUCLEOTIDE SEQUENCE</scope>
</reference>
<evidence type="ECO:0000256" key="1">
    <source>
        <dbReference type="SAM" id="MobiDB-lite"/>
    </source>
</evidence>
<name>A0A7R9AQA6_TIMSH</name>
<dbReference type="AlphaFoldDB" id="A0A7R9AQA6"/>
<sequence length="379" mass="42075">MAIVLSSTAEDGEIEIPTPIYSSQPASVAWLANALVVLSSTAEDGEIEVRISVGSPMASLVLTDSSKLIADGIEKLPDQIILFKIGRLPERLDASRKSINPATFKRRLQYVATECLVSKQNVAFGVWLLLWGDCDWRPECASSVSTLRLRPHCYESRRTTEQAHVSQRWFVDVNISCFSHPSTPHDRKRGDLATVDQEIAKIKLLSGDKLITFRTLRQKRYGQNVNTVGRWADGCHAGGKLVAAFLSHRYERWFVYGPAVPSELISGVLSRAARVRSFLSRRSERWSVYGPAVPSELISEEVIPHLRGGREENHLEKTTPSSPDRDSNLDLPVLSSRAQHDKRVSQLRHRGGSCCKSSVVSVAPLRLLGPVKSRPCCTI</sequence>
<gene>
    <name evidence="2" type="ORF">TSIB3V08_LOCUS2793</name>
</gene>
<dbReference type="EMBL" id="OC000879">
    <property type="protein sequence ID" value="CAD7258567.1"/>
    <property type="molecule type" value="Genomic_DNA"/>
</dbReference>
<proteinExistence type="predicted"/>
<feature type="compositionally biased region" description="Basic and acidic residues" evidence="1">
    <location>
        <begin position="308"/>
        <end position="328"/>
    </location>
</feature>
<feature type="region of interest" description="Disordered" evidence="1">
    <location>
        <begin position="308"/>
        <end position="335"/>
    </location>
</feature>
<organism evidence="2">
    <name type="scientific">Timema shepardi</name>
    <name type="common">Walking stick</name>
    <dbReference type="NCBI Taxonomy" id="629360"/>
    <lineage>
        <taxon>Eukaryota</taxon>
        <taxon>Metazoa</taxon>
        <taxon>Ecdysozoa</taxon>
        <taxon>Arthropoda</taxon>
        <taxon>Hexapoda</taxon>
        <taxon>Insecta</taxon>
        <taxon>Pterygota</taxon>
        <taxon>Neoptera</taxon>
        <taxon>Polyneoptera</taxon>
        <taxon>Phasmatodea</taxon>
        <taxon>Timematodea</taxon>
        <taxon>Timematoidea</taxon>
        <taxon>Timematidae</taxon>
        <taxon>Timema</taxon>
    </lineage>
</organism>